<dbReference type="Gene3D" id="3.30.110.40">
    <property type="entry name" value="TusA-like domain"/>
    <property type="match status" value="1"/>
</dbReference>
<dbReference type="InterPro" id="IPR036868">
    <property type="entry name" value="TusA-like_sf"/>
</dbReference>
<dbReference type="InterPro" id="IPR003787">
    <property type="entry name" value="Sulphur_relay_DsrE/F-like"/>
</dbReference>
<dbReference type="Pfam" id="PF01206">
    <property type="entry name" value="TusA"/>
    <property type="match status" value="1"/>
</dbReference>
<name>A0A380NLN4_9FIRM</name>
<dbReference type="RefSeq" id="WP_115310433.1">
    <property type="nucleotide sequence ID" value="NZ_UHIO01000001.1"/>
</dbReference>
<dbReference type="Pfam" id="PF02635">
    <property type="entry name" value="DsrE"/>
    <property type="match status" value="1"/>
</dbReference>
<dbReference type="Proteomes" id="UP000255367">
    <property type="component" value="Unassembled WGS sequence"/>
</dbReference>
<reference evidence="2 3" key="1">
    <citation type="submission" date="2018-06" db="EMBL/GenBank/DDBJ databases">
        <authorList>
            <consortium name="Pathogen Informatics"/>
            <person name="Doyle S."/>
        </authorList>
    </citation>
    <scope>NUCLEOTIDE SEQUENCE [LARGE SCALE GENOMIC DNA]</scope>
    <source>
        <strain evidence="2 3">NCTC12020</strain>
    </source>
</reference>
<sequence length="228" mass="24518">MLNKDNNKIVNTALVGANNIVVDVRGSLCPTPVIETKKAMEDHPGAVFTTIVDNEVSRDNVAKFGQSRQCNVTITADGADFYVTLIPVTVTDETPIGDGVTLVETPATMAMLDTPASVGGKVLLATKDYLGEGNQELGRTLMKTFWFCLTEADVKPAKVFFINSGVKMVTEESEHLENLQKLVDAGVEIAACGICLDFYGLKEKVAVGSITNLYAVTDAMMMESMITL</sequence>
<dbReference type="SUPFAM" id="SSF64307">
    <property type="entry name" value="SirA-like"/>
    <property type="match status" value="1"/>
</dbReference>
<dbReference type="InterPro" id="IPR019870">
    <property type="entry name" value="Se_metab_YedF"/>
</dbReference>
<proteinExistence type="predicted"/>
<dbReference type="EMBL" id="UHIO01000001">
    <property type="protein sequence ID" value="SUP43662.1"/>
    <property type="molecule type" value="Genomic_DNA"/>
</dbReference>
<gene>
    <name evidence="2" type="ORF">NCTC12020_01276</name>
</gene>
<keyword evidence="3" id="KW-1185">Reference proteome</keyword>
<evidence type="ECO:0000313" key="2">
    <source>
        <dbReference type="EMBL" id="SUP43662.1"/>
    </source>
</evidence>
<dbReference type="InterPro" id="IPR001455">
    <property type="entry name" value="TusA-like"/>
</dbReference>
<feature type="domain" description="UPF0033" evidence="1">
    <location>
        <begin position="21"/>
        <end position="82"/>
    </location>
</feature>
<evidence type="ECO:0000313" key="3">
    <source>
        <dbReference type="Proteomes" id="UP000255367"/>
    </source>
</evidence>
<dbReference type="OrthoDB" id="9801500at2"/>
<evidence type="ECO:0000259" key="1">
    <source>
        <dbReference type="Pfam" id="PF01206"/>
    </source>
</evidence>
<dbReference type="NCBIfam" id="TIGR03527">
    <property type="entry name" value="selenium_YedF"/>
    <property type="match status" value="1"/>
</dbReference>
<dbReference type="CDD" id="cd03421">
    <property type="entry name" value="SirA_like_N"/>
    <property type="match status" value="1"/>
</dbReference>
<dbReference type="InterPro" id="IPR027396">
    <property type="entry name" value="DsrEFH-like"/>
</dbReference>
<organism evidence="2 3">
    <name type="scientific">Veillonella criceti</name>
    <dbReference type="NCBI Taxonomy" id="103891"/>
    <lineage>
        <taxon>Bacteria</taxon>
        <taxon>Bacillati</taxon>
        <taxon>Bacillota</taxon>
        <taxon>Negativicutes</taxon>
        <taxon>Veillonellales</taxon>
        <taxon>Veillonellaceae</taxon>
        <taxon>Veillonella</taxon>
    </lineage>
</organism>
<protein>
    <submittedName>
        <fullName evidence="2">Selenium metabolism protein YedF</fullName>
    </submittedName>
</protein>
<accession>A0A380NLN4</accession>
<dbReference type="AlphaFoldDB" id="A0A380NLN4"/>
<dbReference type="SUPFAM" id="SSF75169">
    <property type="entry name" value="DsrEFH-like"/>
    <property type="match status" value="1"/>
</dbReference>